<proteinExistence type="predicted"/>
<dbReference type="InterPro" id="IPR001296">
    <property type="entry name" value="Glyco_trans_1"/>
</dbReference>
<name>A0A1H1F3F4_9BURK</name>
<organism evidence="3 4">
    <name type="scientific">Paraburkholderia tuberum</name>
    <dbReference type="NCBI Taxonomy" id="157910"/>
    <lineage>
        <taxon>Bacteria</taxon>
        <taxon>Pseudomonadati</taxon>
        <taxon>Pseudomonadota</taxon>
        <taxon>Betaproteobacteria</taxon>
        <taxon>Burkholderiales</taxon>
        <taxon>Burkholderiaceae</taxon>
        <taxon>Paraburkholderia</taxon>
    </lineage>
</organism>
<evidence type="ECO:0000313" key="3">
    <source>
        <dbReference type="EMBL" id="SDQ95515.1"/>
    </source>
</evidence>
<dbReference type="PANTHER" id="PTHR46401:SF2">
    <property type="entry name" value="GLYCOSYLTRANSFERASE WBBK-RELATED"/>
    <property type="match status" value="1"/>
</dbReference>
<keyword evidence="4" id="KW-1185">Reference proteome</keyword>
<evidence type="ECO:0000256" key="1">
    <source>
        <dbReference type="ARBA" id="ARBA00022679"/>
    </source>
</evidence>
<gene>
    <name evidence="3" type="ORF">SAMN05445850_2247</name>
</gene>
<sequence>MTLRVCAPDIFSGDAVGNHCIGFVRMAERLGMRAELYASGFEEGTNGVRPLDALFEEVTRDDVVLLSYSIYDPYLERILALDCRKICYIHGVTDPQLLRALEPRTAQLCEKALAQLPLLAHFDTVVANSRSTAASLAGIVAADAIKVVPPIFPDMYVFRREGPRKGRKRPEPNLLMVGRVVPHKRIEDGIEILSLLKQRDFGATLSIVGSTPNYDYLKFLINHARRLGVLEQVDFKGMLDDADLFECYESTHALLAMSRHEGFCVPVLEAMHYGKPVFVRGDTAAQEICPPDCVFDAHAELAAWIPVITQRLGQTHGRCPIDTAFVKHADGVLQRASDEVWRNIFIGAGVGMAAASTHARAGTAAVSLKRDR</sequence>
<dbReference type="GO" id="GO:0016757">
    <property type="term" value="F:glycosyltransferase activity"/>
    <property type="evidence" value="ECO:0007669"/>
    <property type="project" value="InterPro"/>
</dbReference>
<dbReference type="RefSeq" id="WP_090803322.1">
    <property type="nucleotide sequence ID" value="NZ_FNKX01000001.1"/>
</dbReference>
<dbReference type="AlphaFoldDB" id="A0A1H1F3F4"/>
<dbReference type="SUPFAM" id="SSF53756">
    <property type="entry name" value="UDP-Glycosyltransferase/glycogen phosphorylase"/>
    <property type="match status" value="1"/>
</dbReference>
<feature type="domain" description="Glycosyl transferase family 1" evidence="2">
    <location>
        <begin position="166"/>
        <end position="280"/>
    </location>
</feature>
<dbReference type="PANTHER" id="PTHR46401">
    <property type="entry name" value="GLYCOSYLTRANSFERASE WBBK-RELATED"/>
    <property type="match status" value="1"/>
</dbReference>
<dbReference type="GO" id="GO:0009103">
    <property type="term" value="P:lipopolysaccharide biosynthetic process"/>
    <property type="evidence" value="ECO:0007669"/>
    <property type="project" value="TreeGrafter"/>
</dbReference>
<dbReference type="Pfam" id="PF00534">
    <property type="entry name" value="Glycos_transf_1"/>
    <property type="match status" value="1"/>
</dbReference>
<evidence type="ECO:0000313" key="4">
    <source>
        <dbReference type="Proteomes" id="UP000199365"/>
    </source>
</evidence>
<dbReference type="Gene3D" id="3.40.50.2000">
    <property type="entry name" value="Glycogen Phosphorylase B"/>
    <property type="match status" value="2"/>
</dbReference>
<dbReference type="STRING" id="157910.SAMN05445850_2247"/>
<reference evidence="4" key="1">
    <citation type="submission" date="2016-10" db="EMBL/GenBank/DDBJ databases">
        <authorList>
            <person name="Varghese N."/>
            <person name="Submissions S."/>
        </authorList>
    </citation>
    <scope>NUCLEOTIDE SEQUENCE [LARGE SCALE GENOMIC DNA]</scope>
    <source>
        <strain evidence="4">DUS833</strain>
    </source>
</reference>
<protein>
    <submittedName>
        <fullName evidence="3">Glycosyl transferases group 1</fullName>
    </submittedName>
</protein>
<dbReference type="EMBL" id="FNKX01000001">
    <property type="protein sequence ID" value="SDQ95515.1"/>
    <property type="molecule type" value="Genomic_DNA"/>
</dbReference>
<dbReference type="Proteomes" id="UP000199365">
    <property type="component" value="Unassembled WGS sequence"/>
</dbReference>
<keyword evidence="1 3" id="KW-0808">Transferase</keyword>
<evidence type="ECO:0000259" key="2">
    <source>
        <dbReference type="Pfam" id="PF00534"/>
    </source>
</evidence>
<accession>A0A1H1F3F4</accession>